<sequence>MPNYMRDGEICFRKMLRKSPAGRKSAEVSAGSRFDDVMLYVGIEVAYVSFAVGCLARFVSRGLIRCRIEVGKLKRCVLVLLIPTSRWFCDLLMADMLTCAMRCRLG</sequence>
<dbReference type="AlphaFoldDB" id="A0A2Z7A429"/>
<organism evidence="2 3">
    <name type="scientific">Dorcoceras hygrometricum</name>
    <dbReference type="NCBI Taxonomy" id="472368"/>
    <lineage>
        <taxon>Eukaryota</taxon>
        <taxon>Viridiplantae</taxon>
        <taxon>Streptophyta</taxon>
        <taxon>Embryophyta</taxon>
        <taxon>Tracheophyta</taxon>
        <taxon>Spermatophyta</taxon>
        <taxon>Magnoliopsida</taxon>
        <taxon>eudicotyledons</taxon>
        <taxon>Gunneridae</taxon>
        <taxon>Pentapetalae</taxon>
        <taxon>asterids</taxon>
        <taxon>lamiids</taxon>
        <taxon>Lamiales</taxon>
        <taxon>Gesneriaceae</taxon>
        <taxon>Didymocarpoideae</taxon>
        <taxon>Trichosporeae</taxon>
        <taxon>Loxocarpinae</taxon>
        <taxon>Dorcoceras</taxon>
    </lineage>
</organism>
<evidence type="ECO:0000313" key="2">
    <source>
        <dbReference type="EMBL" id="KZV16199.1"/>
    </source>
</evidence>
<keyword evidence="1" id="KW-0812">Transmembrane</keyword>
<gene>
    <name evidence="2" type="ORF">F511_28292</name>
</gene>
<feature type="transmembrane region" description="Helical" evidence="1">
    <location>
        <begin position="37"/>
        <end position="59"/>
    </location>
</feature>
<dbReference type="Proteomes" id="UP000250235">
    <property type="component" value="Unassembled WGS sequence"/>
</dbReference>
<keyword evidence="1" id="KW-0472">Membrane</keyword>
<reference evidence="2 3" key="1">
    <citation type="journal article" date="2015" name="Proc. Natl. Acad. Sci. U.S.A.">
        <title>The resurrection genome of Boea hygrometrica: A blueprint for survival of dehydration.</title>
        <authorList>
            <person name="Xiao L."/>
            <person name="Yang G."/>
            <person name="Zhang L."/>
            <person name="Yang X."/>
            <person name="Zhao S."/>
            <person name="Ji Z."/>
            <person name="Zhou Q."/>
            <person name="Hu M."/>
            <person name="Wang Y."/>
            <person name="Chen M."/>
            <person name="Xu Y."/>
            <person name="Jin H."/>
            <person name="Xiao X."/>
            <person name="Hu G."/>
            <person name="Bao F."/>
            <person name="Hu Y."/>
            <person name="Wan P."/>
            <person name="Li L."/>
            <person name="Deng X."/>
            <person name="Kuang T."/>
            <person name="Xiang C."/>
            <person name="Zhu J.K."/>
            <person name="Oliver M.J."/>
            <person name="He Y."/>
        </authorList>
    </citation>
    <scope>NUCLEOTIDE SEQUENCE [LARGE SCALE GENOMIC DNA]</scope>
    <source>
        <strain evidence="3">cv. XS01</strain>
    </source>
</reference>
<evidence type="ECO:0000313" key="3">
    <source>
        <dbReference type="Proteomes" id="UP000250235"/>
    </source>
</evidence>
<proteinExistence type="predicted"/>
<dbReference type="EMBL" id="KV019194">
    <property type="protein sequence ID" value="KZV16199.1"/>
    <property type="molecule type" value="Genomic_DNA"/>
</dbReference>
<evidence type="ECO:0000256" key="1">
    <source>
        <dbReference type="SAM" id="Phobius"/>
    </source>
</evidence>
<name>A0A2Z7A429_9LAMI</name>
<keyword evidence="1" id="KW-1133">Transmembrane helix</keyword>
<protein>
    <submittedName>
        <fullName evidence="2">Protein transporter</fullName>
    </submittedName>
</protein>
<keyword evidence="3" id="KW-1185">Reference proteome</keyword>
<accession>A0A2Z7A429</accession>